<organism evidence="1 2">
    <name type="scientific">Candidatus Kaiserbacteria bacterium GW2011_GWA2_49_19</name>
    <dbReference type="NCBI Taxonomy" id="1618669"/>
    <lineage>
        <taxon>Bacteria</taxon>
        <taxon>Candidatus Kaiseribacteriota</taxon>
    </lineage>
</organism>
<dbReference type="AlphaFoldDB" id="A0A0G1VNE9"/>
<evidence type="ECO:0000313" key="2">
    <source>
        <dbReference type="Proteomes" id="UP000033965"/>
    </source>
</evidence>
<comment type="caution">
    <text evidence="1">The sequence shown here is derived from an EMBL/GenBank/DDBJ whole genome shotgun (WGS) entry which is preliminary data.</text>
</comment>
<proteinExistence type="predicted"/>
<gene>
    <name evidence="1" type="ORF">UY44_C0020G0002</name>
</gene>
<reference evidence="1 2" key="1">
    <citation type="journal article" date="2015" name="Nature">
        <title>rRNA introns, odd ribosomes, and small enigmatic genomes across a large radiation of phyla.</title>
        <authorList>
            <person name="Brown C.T."/>
            <person name="Hug L.A."/>
            <person name="Thomas B.C."/>
            <person name="Sharon I."/>
            <person name="Castelle C.J."/>
            <person name="Singh A."/>
            <person name="Wilkins M.J."/>
            <person name="Williams K.H."/>
            <person name="Banfield J.F."/>
        </authorList>
    </citation>
    <scope>NUCLEOTIDE SEQUENCE [LARGE SCALE GENOMIC DNA]</scope>
</reference>
<sequence length="317" mass="32115">MSIAYDLLFTNPTASYIKSAAPLYVASGETFNSSDLTLKTYNSGDIVLDAGTSTSATGTVKFYDSNVKAATTMTPIGFAAAASDINTFRSNFTNETVIGSINEAYSAAVGGAGGLWLDGGSYAYPNTTYVTDLMVPSGNVGIGATSAGTAKLYVNGNVGIGTTGPSEKLHVVGGIQTSGASAGTNGSYGLMDYSSGMRFISNGIDATTRGTFTFYSRESDQGNQIIPLEIQNDGDVVLVQNSGNVGIGTTAPGAKLQVIGTRDTTYQSNVLSVMDDTAMATGVGGGMILEGKYTAAGGYAGGGAATSASGRRDRAGC</sequence>
<protein>
    <submittedName>
        <fullName evidence="1">Uncharacterized protein</fullName>
    </submittedName>
</protein>
<dbReference type="PATRIC" id="fig|1618669.3.peg.577"/>
<evidence type="ECO:0000313" key="1">
    <source>
        <dbReference type="EMBL" id="KKW08001.1"/>
    </source>
</evidence>
<dbReference type="Proteomes" id="UP000033965">
    <property type="component" value="Unassembled WGS sequence"/>
</dbReference>
<dbReference type="EMBL" id="LCPZ01000020">
    <property type="protein sequence ID" value="KKW08001.1"/>
    <property type="molecule type" value="Genomic_DNA"/>
</dbReference>
<accession>A0A0G1VNE9</accession>
<name>A0A0G1VNE9_9BACT</name>